<keyword evidence="2" id="KW-1185">Reference proteome</keyword>
<gene>
    <name evidence="1" type="ORF">ACFQY8_00010</name>
</gene>
<name>A0ABW2Y1K3_9BIFI</name>
<evidence type="ECO:0000313" key="1">
    <source>
        <dbReference type="EMBL" id="MFD0704142.1"/>
    </source>
</evidence>
<dbReference type="EMBL" id="JBHTHQ010000001">
    <property type="protein sequence ID" value="MFD0704142.1"/>
    <property type="molecule type" value="Genomic_DNA"/>
</dbReference>
<accession>A0ABW2Y1K3</accession>
<reference evidence="2" key="1">
    <citation type="journal article" date="2019" name="Int. J. Syst. Evol. Microbiol.">
        <title>The Global Catalogue of Microorganisms (GCM) 10K type strain sequencing project: providing services to taxonomists for standard genome sequencing and annotation.</title>
        <authorList>
            <consortium name="The Broad Institute Genomics Platform"/>
            <consortium name="The Broad Institute Genome Sequencing Center for Infectious Disease"/>
            <person name="Wu L."/>
            <person name="Ma J."/>
        </authorList>
    </citation>
    <scope>NUCLEOTIDE SEQUENCE [LARGE SCALE GENOMIC DNA]</scope>
    <source>
        <strain evidence="2">CCM 8604</strain>
    </source>
</reference>
<comment type="caution">
    <text evidence="1">The sequence shown here is derived from an EMBL/GenBank/DDBJ whole genome shotgun (WGS) entry which is preliminary data.</text>
</comment>
<dbReference type="Proteomes" id="UP001597036">
    <property type="component" value="Unassembled WGS sequence"/>
</dbReference>
<sequence>MKNYSLLMPDGWNHITLTDESLSRVAVQIADNIVSALPSFQEYRGHLENGLRSQLEVAYKGGTREVINFSAPTSEGGIVAFGVVQVLPKVPAEKDESDVSAIARILSELDEDEPIAPDITLIRLPHAGKAIQAISHELYGGAAQNPIKLFSFRTYVPTSQGTLLVGFETPNIDIEIEMAQLFELITSSLVIEEK</sequence>
<organism evidence="1 2">
    <name type="scientific">Alloscardovia venturai</name>
    <dbReference type="NCBI Taxonomy" id="1769421"/>
    <lineage>
        <taxon>Bacteria</taxon>
        <taxon>Bacillati</taxon>
        <taxon>Actinomycetota</taxon>
        <taxon>Actinomycetes</taxon>
        <taxon>Bifidobacteriales</taxon>
        <taxon>Bifidobacteriaceae</taxon>
        <taxon>Alloscardovia</taxon>
    </lineage>
</organism>
<evidence type="ECO:0000313" key="2">
    <source>
        <dbReference type="Proteomes" id="UP001597036"/>
    </source>
</evidence>
<proteinExistence type="predicted"/>
<protein>
    <submittedName>
        <fullName evidence="1">Uncharacterized protein</fullName>
    </submittedName>
</protein>